<accession>A0A0N4XQN5</accession>
<dbReference type="PANTHER" id="PTHR31634">
    <property type="entry name" value="BLOC-1-RELATED COMPLEX SUBUNIT 5"/>
    <property type="match status" value="1"/>
</dbReference>
<evidence type="ECO:0000313" key="8">
    <source>
        <dbReference type="Proteomes" id="UP000271162"/>
    </source>
</evidence>
<dbReference type="PANTHER" id="PTHR31634:SF2">
    <property type="entry name" value="BLOC-1-RELATED COMPLEX SUBUNIT 5"/>
    <property type="match status" value="1"/>
</dbReference>
<evidence type="ECO:0000256" key="1">
    <source>
        <dbReference type="ARBA" id="ARBA00004122"/>
    </source>
</evidence>
<evidence type="ECO:0000256" key="2">
    <source>
        <dbReference type="ARBA" id="ARBA00010235"/>
    </source>
</evidence>
<dbReference type="Pfam" id="PF10158">
    <property type="entry name" value="LOH1CR12"/>
    <property type="match status" value="1"/>
</dbReference>
<keyword evidence="8" id="KW-1185">Reference proteome</keyword>
<sequence length="149" mass="16923">TSLLGSSTKKSKGIVVVSDGSSKCETVDDDEAYKRFQEIPRFLPILRHAIGKRDVPPCEIQHKMSSRPMFRMATRFQHHLKICANTIAADQSQINTVVKTIEAETVAVANKYAEMKKSRDEFVANLQFLEKLREDIIHIQVRHDTIISV</sequence>
<gene>
    <name evidence="7" type="ORF">NBR_LOCUS4838</name>
</gene>
<dbReference type="AlphaFoldDB" id="A0A0N4XQN5"/>
<dbReference type="Proteomes" id="UP000271162">
    <property type="component" value="Unassembled WGS sequence"/>
</dbReference>
<dbReference type="GO" id="GO:1903744">
    <property type="term" value="P:positive regulation of anterograde synaptic vesicle transport"/>
    <property type="evidence" value="ECO:0007669"/>
    <property type="project" value="TreeGrafter"/>
</dbReference>
<protein>
    <recommendedName>
        <fullName evidence="3">BLOC-1-related complex subunit 5</fullName>
    </recommendedName>
</protein>
<dbReference type="InterPro" id="IPR018780">
    <property type="entry name" value="TBORCS5"/>
</dbReference>
<evidence type="ECO:0000313" key="7">
    <source>
        <dbReference type="EMBL" id="VDL68427.1"/>
    </source>
</evidence>
<dbReference type="GO" id="GO:0030672">
    <property type="term" value="C:synaptic vesicle membrane"/>
    <property type="evidence" value="ECO:0007669"/>
    <property type="project" value="TreeGrafter"/>
</dbReference>
<evidence type="ECO:0000256" key="5">
    <source>
        <dbReference type="ARBA" id="ARBA00023228"/>
    </source>
</evidence>
<dbReference type="EMBL" id="UYSL01009948">
    <property type="protein sequence ID" value="VDL68427.1"/>
    <property type="molecule type" value="Genomic_DNA"/>
</dbReference>
<dbReference type="OMA" id="WGWEPAT"/>
<dbReference type="STRING" id="27835.A0A0N4XQN5"/>
<organism evidence="9">
    <name type="scientific">Nippostrongylus brasiliensis</name>
    <name type="common">Rat hookworm</name>
    <dbReference type="NCBI Taxonomy" id="27835"/>
    <lineage>
        <taxon>Eukaryota</taxon>
        <taxon>Metazoa</taxon>
        <taxon>Ecdysozoa</taxon>
        <taxon>Nematoda</taxon>
        <taxon>Chromadorea</taxon>
        <taxon>Rhabditida</taxon>
        <taxon>Rhabditina</taxon>
        <taxon>Rhabditomorpha</taxon>
        <taxon>Strongyloidea</taxon>
        <taxon>Heligmosomidae</taxon>
        <taxon>Nippostrongylus</taxon>
    </lineage>
</organism>
<evidence type="ECO:0000313" key="9">
    <source>
        <dbReference type="WBParaSite" id="NBR_0000483701-mRNA-1"/>
    </source>
</evidence>
<dbReference type="GO" id="GO:0099078">
    <property type="term" value="C:BORC complex"/>
    <property type="evidence" value="ECO:0007669"/>
    <property type="project" value="TreeGrafter"/>
</dbReference>
<dbReference type="GO" id="GO:0032418">
    <property type="term" value="P:lysosome localization"/>
    <property type="evidence" value="ECO:0007669"/>
    <property type="project" value="InterPro"/>
</dbReference>
<comment type="similarity">
    <text evidence="2">Belongs to the BORCS5 family.</text>
</comment>
<dbReference type="CDD" id="cd22789">
    <property type="entry name" value="BORCS5-like"/>
    <property type="match status" value="1"/>
</dbReference>
<dbReference type="GO" id="GO:0098574">
    <property type="term" value="C:cytoplasmic side of lysosomal membrane"/>
    <property type="evidence" value="ECO:0007669"/>
    <property type="project" value="TreeGrafter"/>
</dbReference>
<keyword evidence="4" id="KW-0472">Membrane</keyword>
<comment type="subcellular location">
    <subcellularLocation>
        <location evidence="1">Lysosome membrane</location>
        <topology evidence="1">Lipid-anchor</topology>
        <orientation evidence="1">Cytoplasmic side</orientation>
    </subcellularLocation>
</comment>
<keyword evidence="6" id="KW-0449">Lipoprotein</keyword>
<dbReference type="GO" id="GO:0072384">
    <property type="term" value="P:organelle transport along microtubule"/>
    <property type="evidence" value="ECO:0007669"/>
    <property type="project" value="TreeGrafter"/>
</dbReference>
<reference evidence="9" key="1">
    <citation type="submission" date="2017-02" db="UniProtKB">
        <authorList>
            <consortium name="WormBaseParasite"/>
        </authorList>
    </citation>
    <scope>IDENTIFICATION</scope>
</reference>
<evidence type="ECO:0000256" key="3">
    <source>
        <dbReference type="ARBA" id="ARBA00022300"/>
    </source>
</evidence>
<proteinExistence type="inferred from homology"/>
<name>A0A0N4XQN5_NIPBR</name>
<dbReference type="WBParaSite" id="NBR_0000483701-mRNA-1">
    <property type="protein sequence ID" value="NBR_0000483701-mRNA-1"/>
    <property type="gene ID" value="NBR_0000483701"/>
</dbReference>
<evidence type="ECO:0000256" key="6">
    <source>
        <dbReference type="ARBA" id="ARBA00023288"/>
    </source>
</evidence>
<keyword evidence="5" id="KW-0458">Lysosome</keyword>
<evidence type="ECO:0000256" key="4">
    <source>
        <dbReference type="ARBA" id="ARBA00023136"/>
    </source>
</evidence>
<reference evidence="7 8" key="2">
    <citation type="submission" date="2018-11" db="EMBL/GenBank/DDBJ databases">
        <authorList>
            <consortium name="Pathogen Informatics"/>
        </authorList>
    </citation>
    <scope>NUCLEOTIDE SEQUENCE [LARGE SCALE GENOMIC DNA]</scope>
</reference>